<accession>A0A177E415</accession>
<reference evidence="2 3" key="1">
    <citation type="submission" date="2016-02" db="EMBL/GenBank/DDBJ databases">
        <title>Draft genome sequence of Thermodesulfatator sp. S606.</title>
        <authorList>
            <person name="Lai Q."/>
            <person name="Cao J."/>
            <person name="Dupont S."/>
            <person name="Shao Z."/>
            <person name="Jebbar M."/>
            <person name="Alain K."/>
        </authorList>
    </citation>
    <scope>NUCLEOTIDE SEQUENCE [LARGE SCALE GENOMIC DNA]</scope>
    <source>
        <strain evidence="2 3">S606</strain>
    </source>
</reference>
<organism evidence="2 3">
    <name type="scientific">Thermodesulfatator autotrophicus</name>
    <dbReference type="NCBI Taxonomy" id="1795632"/>
    <lineage>
        <taxon>Bacteria</taxon>
        <taxon>Pseudomonadati</taxon>
        <taxon>Thermodesulfobacteriota</taxon>
        <taxon>Thermodesulfobacteria</taxon>
        <taxon>Thermodesulfobacteriales</taxon>
        <taxon>Thermodesulfatatoraceae</taxon>
        <taxon>Thermodesulfatator</taxon>
    </lineage>
</organism>
<name>A0A177E415_9BACT</name>
<proteinExistence type="predicted"/>
<sequence>MKCYNKFMYLARQKRGKTTYYFLRESYFADGLWRSRDLMSLGKDPSRFIVYPGGNSFYIKEEVIENLAQKGVKTDQWELEKIFWPFVKPHIRQVIENFSAHQTIRSNRLSAREQLALQREYHIFDCRRLLFLKFGGTDVDFLLKRPLGFLNILHEKSRDEIEQHIMAAEQRLRPRETLAYIYTAFGLAKHFSSRLSRHIPEAQVMEKIDDAFLAELCLLLEDKKYLMGLEPDQVLKDYLSRYAIMYFDRLSCDRRFFEEREARLLERYRNDLHKVAREAAAIFGVSPEEILRLNKEEISSLFRRKARELHPDQGGDHEAFIKLHKLYEELMKLRGYRKVM</sequence>
<dbReference type="SMART" id="SM00271">
    <property type="entry name" value="DnaJ"/>
    <property type="match status" value="1"/>
</dbReference>
<dbReference type="SUPFAM" id="SSF46565">
    <property type="entry name" value="Chaperone J-domain"/>
    <property type="match status" value="1"/>
</dbReference>
<dbReference type="InterPro" id="IPR001623">
    <property type="entry name" value="DnaJ_domain"/>
</dbReference>
<comment type="caution">
    <text evidence="2">The sequence shown here is derived from an EMBL/GenBank/DDBJ whole genome shotgun (WGS) entry which is preliminary data.</text>
</comment>
<protein>
    <recommendedName>
        <fullName evidence="1">J domain-containing protein</fullName>
    </recommendedName>
</protein>
<keyword evidence="3" id="KW-1185">Reference proteome</keyword>
<gene>
    <name evidence="2" type="ORF">TH606_10860</name>
</gene>
<dbReference type="PROSITE" id="PS50076">
    <property type="entry name" value="DNAJ_2"/>
    <property type="match status" value="1"/>
</dbReference>
<evidence type="ECO:0000259" key="1">
    <source>
        <dbReference type="PROSITE" id="PS50076"/>
    </source>
</evidence>
<dbReference type="AlphaFoldDB" id="A0A177E415"/>
<dbReference type="EMBL" id="LSFI01000084">
    <property type="protein sequence ID" value="OAG26713.1"/>
    <property type="molecule type" value="Genomic_DNA"/>
</dbReference>
<dbReference type="STRING" id="1795632.TH606_10860"/>
<evidence type="ECO:0000313" key="3">
    <source>
        <dbReference type="Proteomes" id="UP000076964"/>
    </source>
</evidence>
<dbReference type="CDD" id="cd06257">
    <property type="entry name" value="DnaJ"/>
    <property type="match status" value="1"/>
</dbReference>
<feature type="domain" description="J" evidence="1">
    <location>
        <begin position="278"/>
        <end position="340"/>
    </location>
</feature>
<dbReference type="Gene3D" id="1.10.287.110">
    <property type="entry name" value="DnaJ domain"/>
    <property type="match status" value="1"/>
</dbReference>
<evidence type="ECO:0000313" key="2">
    <source>
        <dbReference type="EMBL" id="OAG26713.1"/>
    </source>
</evidence>
<dbReference type="Proteomes" id="UP000076964">
    <property type="component" value="Unassembled WGS sequence"/>
</dbReference>
<dbReference type="InterPro" id="IPR036869">
    <property type="entry name" value="J_dom_sf"/>
</dbReference>